<feature type="transmembrane region" description="Helical" evidence="1">
    <location>
        <begin position="92"/>
        <end position="111"/>
    </location>
</feature>
<sequence>MPEPLLYVKSFAVALITSASLVLVITRLRRDLTTNLNLISTPAIGVGMAIGLMVMNVQWAWPPASALDRFLTIILPAAICIQWIAAARYTPLWLTWLMRLCLVAALPRILLHQSVYMIDSAEGTLWQSYLAMVFCSGVLGAVWFLLCRLSKRSTESVSVPLSLCISIQSAGVCVMLAGYLKGGAVTVPITAAIIGTAISTTVLRTRGETKVAFHSDALIGIAVVSLFSVLFFGHFFGRITMTIALAMMIAPTLCWVTELRGLQPASPWRIAVIRVTAVTMLLLVVLVLAKRDFDRSFAPLLKNQEMGELQSRHAQTFPIELESSSLR</sequence>
<evidence type="ECO:0008006" key="4">
    <source>
        <dbReference type="Google" id="ProtNLM"/>
    </source>
</evidence>
<dbReference type="RefSeq" id="WP_345323278.1">
    <property type="nucleotide sequence ID" value="NZ_BAABGA010000035.1"/>
</dbReference>
<feature type="transmembrane region" description="Helical" evidence="1">
    <location>
        <begin position="126"/>
        <end position="147"/>
    </location>
</feature>
<comment type="caution">
    <text evidence="2">The sequence shown here is derived from an EMBL/GenBank/DDBJ whole genome shotgun (WGS) entry which is preliminary data.</text>
</comment>
<dbReference type="Proteomes" id="UP001500840">
    <property type="component" value="Unassembled WGS sequence"/>
</dbReference>
<keyword evidence="1" id="KW-0812">Transmembrane</keyword>
<feature type="transmembrane region" description="Helical" evidence="1">
    <location>
        <begin position="217"/>
        <end position="236"/>
    </location>
</feature>
<keyword evidence="3" id="KW-1185">Reference proteome</keyword>
<feature type="transmembrane region" description="Helical" evidence="1">
    <location>
        <begin position="38"/>
        <end position="61"/>
    </location>
</feature>
<evidence type="ECO:0000256" key="1">
    <source>
        <dbReference type="SAM" id="Phobius"/>
    </source>
</evidence>
<evidence type="ECO:0000313" key="2">
    <source>
        <dbReference type="EMBL" id="GAA4455653.1"/>
    </source>
</evidence>
<evidence type="ECO:0000313" key="3">
    <source>
        <dbReference type="Proteomes" id="UP001500840"/>
    </source>
</evidence>
<feature type="transmembrane region" description="Helical" evidence="1">
    <location>
        <begin position="271"/>
        <end position="289"/>
    </location>
</feature>
<feature type="transmembrane region" description="Helical" evidence="1">
    <location>
        <begin position="185"/>
        <end position="205"/>
    </location>
</feature>
<gene>
    <name evidence="2" type="ORF">GCM10023156_30010</name>
</gene>
<dbReference type="EMBL" id="BAABGA010000035">
    <property type="protein sequence ID" value="GAA4455653.1"/>
    <property type="molecule type" value="Genomic_DNA"/>
</dbReference>
<feature type="transmembrane region" description="Helical" evidence="1">
    <location>
        <begin position="67"/>
        <end position="85"/>
    </location>
</feature>
<reference evidence="3" key="1">
    <citation type="journal article" date="2019" name="Int. J. Syst. Evol. Microbiol.">
        <title>The Global Catalogue of Microorganisms (GCM) 10K type strain sequencing project: providing services to taxonomists for standard genome sequencing and annotation.</title>
        <authorList>
            <consortium name="The Broad Institute Genomics Platform"/>
            <consortium name="The Broad Institute Genome Sequencing Center for Infectious Disease"/>
            <person name="Wu L."/>
            <person name="Ma J."/>
        </authorList>
    </citation>
    <scope>NUCLEOTIDE SEQUENCE [LARGE SCALE GENOMIC DNA]</scope>
    <source>
        <strain evidence="3">JCM 17759</strain>
    </source>
</reference>
<organism evidence="2 3">
    <name type="scientific">Novipirellula rosea</name>
    <dbReference type="NCBI Taxonomy" id="1031540"/>
    <lineage>
        <taxon>Bacteria</taxon>
        <taxon>Pseudomonadati</taxon>
        <taxon>Planctomycetota</taxon>
        <taxon>Planctomycetia</taxon>
        <taxon>Pirellulales</taxon>
        <taxon>Pirellulaceae</taxon>
        <taxon>Novipirellula</taxon>
    </lineage>
</organism>
<feature type="transmembrane region" description="Helical" evidence="1">
    <location>
        <begin position="6"/>
        <end position="26"/>
    </location>
</feature>
<protein>
    <recommendedName>
        <fullName evidence="4">EamA-like transporter family protein</fullName>
    </recommendedName>
</protein>
<name>A0ABP8MWR2_9BACT</name>
<keyword evidence="1" id="KW-0472">Membrane</keyword>
<keyword evidence="1" id="KW-1133">Transmembrane helix</keyword>
<accession>A0ABP8MWR2</accession>
<feature type="transmembrane region" description="Helical" evidence="1">
    <location>
        <begin position="159"/>
        <end position="179"/>
    </location>
</feature>
<proteinExistence type="predicted"/>